<organism evidence="6">
    <name type="scientific">Diabrotica virgifera virgifera</name>
    <name type="common">western corn rootworm</name>
    <dbReference type="NCBI Taxonomy" id="50390"/>
    <lineage>
        <taxon>Eukaryota</taxon>
        <taxon>Metazoa</taxon>
        <taxon>Ecdysozoa</taxon>
        <taxon>Arthropoda</taxon>
        <taxon>Hexapoda</taxon>
        <taxon>Insecta</taxon>
        <taxon>Pterygota</taxon>
        <taxon>Neoptera</taxon>
        <taxon>Endopterygota</taxon>
        <taxon>Coleoptera</taxon>
        <taxon>Polyphaga</taxon>
        <taxon>Cucujiformia</taxon>
        <taxon>Chrysomeloidea</taxon>
        <taxon>Chrysomelidae</taxon>
        <taxon>Galerucinae</taxon>
        <taxon>Diabroticina</taxon>
        <taxon>Diabroticites</taxon>
        <taxon>Diabrotica</taxon>
    </lineage>
</organism>
<dbReference type="AlphaFoldDB" id="A0A6P7FN92"/>
<evidence type="ECO:0000313" key="6">
    <source>
        <dbReference type="RefSeq" id="XP_028134473.1"/>
    </source>
</evidence>
<feature type="coiled-coil region" evidence="2">
    <location>
        <begin position="288"/>
        <end position="315"/>
    </location>
</feature>
<dbReference type="InterPro" id="IPR001878">
    <property type="entry name" value="Znf_CCHC"/>
</dbReference>
<evidence type="ECO:0000259" key="4">
    <source>
        <dbReference type="PROSITE" id="PS50158"/>
    </source>
</evidence>
<name>A0A6P7FN92_DIAVI</name>
<keyword evidence="1" id="KW-0863">Zinc-finger</keyword>
<feature type="domain" description="SAP" evidence="5">
    <location>
        <begin position="3"/>
        <end position="37"/>
    </location>
</feature>
<dbReference type="Pfam" id="PF00098">
    <property type="entry name" value="zf-CCHC"/>
    <property type="match status" value="1"/>
</dbReference>
<dbReference type="PANTHER" id="PTHR45823">
    <property type="entry name" value="T-SNARE COILED-COIL HOMOLOGY DOMAIN-CONTAINING PROTEIN"/>
    <property type="match status" value="1"/>
</dbReference>
<evidence type="ECO:0000256" key="1">
    <source>
        <dbReference type="PROSITE-ProRule" id="PRU00047"/>
    </source>
</evidence>
<keyword evidence="2" id="KW-0175">Coiled coil</keyword>
<dbReference type="SMART" id="SM00343">
    <property type="entry name" value="ZnF_C2HC"/>
    <property type="match status" value="1"/>
</dbReference>
<feature type="domain" description="CCHC-type" evidence="4">
    <location>
        <begin position="409"/>
        <end position="425"/>
    </location>
</feature>
<protein>
    <submittedName>
        <fullName evidence="6">Uncharacterized protein LOC114329531 isoform X1</fullName>
    </submittedName>
</protein>
<keyword evidence="1" id="KW-0862">Zinc</keyword>
<dbReference type="GO" id="GO:0008270">
    <property type="term" value="F:zinc ion binding"/>
    <property type="evidence" value="ECO:0007669"/>
    <property type="project" value="UniProtKB-KW"/>
</dbReference>
<dbReference type="PROSITE" id="PS50158">
    <property type="entry name" value="ZF_CCHC"/>
    <property type="match status" value="1"/>
</dbReference>
<feature type="coiled-coil region" evidence="2">
    <location>
        <begin position="122"/>
        <end position="181"/>
    </location>
</feature>
<dbReference type="RefSeq" id="XP_028134473.1">
    <property type="nucleotide sequence ID" value="XM_028278672.1"/>
</dbReference>
<evidence type="ECO:0000256" key="3">
    <source>
        <dbReference type="SAM" id="MobiDB-lite"/>
    </source>
</evidence>
<dbReference type="PANTHER" id="PTHR45823:SF1">
    <property type="entry name" value="T-SNARE COILED-COIL HOMOLOGY DOMAIN-CONTAINING PROTEIN"/>
    <property type="match status" value="1"/>
</dbReference>
<sequence>MLLQELTIKQLREQLEEYELDSSGCKIVLQARLKEVLTKNGDDPETFHFQSAEQAILSKLKTVSETIDDTSKISNEKFESVSQKIDETSRQNNEKLEKVSRKSDEKFENVAKRFNETSQIIKEVCRQNNEKLEEVCKQNNEKFEEVSRTFDKMQKSVDDNKEMLEEKIKQLESMITDTKVQPSVNAATLDPLVKDELPRDETSHNMRFKLPPFDGKSSWSIYLRQFEAIATDNHWTEQEKAVSLTAALRGDAADILRSIPKGQEKCYQTLFTRLEKSYGDAHLQQVYKAQRRSRSQRASENLQELEADVARVVRLAYPEVPDSVLEEMAVDTFVIGLKDNELQKALRLARPKVLDEALAIALEHETASQTSRSHRVRTIEESDEHNDERLEEMIRRVLSNQMPKRREPRCWNCGDVGHIRRNCKKIVQPSEN</sequence>
<dbReference type="InParanoid" id="A0A6P7FN92"/>
<gene>
    <name evidence="6" type="primary">LOC114329531</name>
</gene>
<dbReference type="SMART" id="SM00513">
    <property type="entry name" value="SAP"/>
    <property type="match status" value="1"/>
</dbReference>
<keyword evidence="1" id="KW-0479">Metal-binding</keyword>
<dbReference type="Gene3D" id="1.10.720.30">
    <property type="entry name" value="SAP domain"/>
    <property type="match status" value="1"/>
</dbReference>
<dbReference type="InterPro" id="IPR036875">
    <property type="entry name" value="Znf_CCHC_sf"/>
</dbReference>
<reference evidence="6" key="1">
    <citation type="submission" date="2025-08" db="UniProtKB">
        <authorList>
            <consortium name="RefSeq"/>
        </authorList>
    </citation>
    <scope>IDENTIFICATION</scope>
    <source>
        <tissue evidence="6">Whole insect</tissue>
    </source>
</reference>
<dbReference type="SUPFAM" id="SSF57756">
    <property type="entry name" value="Retrovirus zinc finger-like domains"/>
    <property type="match status" value="1"/>
</dbReference>
<evidence type="ECO:0000256" key="2">
    <source>
        <dbReference type="SAM" id="Coils"/>
    </source>
</evidence>
<dbReference type="InterPro" id="IPR036361">
    <property type="entry name" value="SAP_dom_sf"/>
</dbReference>
<dbReference type="GO" id="GO:0003676">
    <property type="term" value="F:nucleic acid binding"/>
    <property type="evidence" value="ECO:0007669"/>
    <property type="project" value="InterPro"/>
</dbReference>
<dbReference type="SUPFAM" id="SSF68906">
    <property type="entry name" value="SAP domain"/>
    <property type="match status" value="1"/>
</dbReference>
<dbReference type="Gene3D" id="4.10.60.10">
    <property type="entry name" value="Zinc finger, CCHC-type"/>
    <property type="match status" value="1"/>
</dbReference>
<feature type="region of interest" description="Disordered" evidence="3">
    <location>
        <begin position="365"/>
        <end position="384"/>
    </location>
</feature>
<dbReference type="InterPro" id="IPR003034">
    <property type="entry name" value="SAP_dom"/>
</dbReference>
<proteinExistence type="predicted"/>
<dbReference type="PROSITE" id="PS50800">
    <property type="entry name" value="SAP"/>
    <property type="match status" value="1"/>
</dbReference>
<accession>A0A6P7FN92</accession>
<evidence type="ECO:0000259" key="5">
    <source>
        <dbReference type="PROSITE" id="PS50800"/>
    </source>
</evidence>